<dbReference type="SFLD" id="SFLDS00057">
    <property type="entry name" value="Glutaminase/Asparaginase"/>
    <property type="match status" value="1"/>
</dbReference>
<evidence type="ECO:0000259" key="7">
    <source>
        <dbReference type="Pfam" id="PF00710"/>
    </source>
</evidence>
<feature type="active site" evidence="4">
    <location>
        <position position="137"/>
    </location>
</feature>
<dbReference type="InterPro" id="IPR040919">
    <property type="entry name" value="Asparaginase_C"/>
</dbReference>
<dbReference type="PROSITE" id="PS00144">
    <property type="entry name" value="ASN_GLN_ASE_1"/>
    <property type="match status" value="1"/>
</dbReference>
<dbReference type="PANTHER" id="PTHR11707:SF28">
    <property type="entry name" value="60 KDA LYSOPHOSPHOLIPASE"/>
    <property type="match status" value="1"/>
</dbReference>
<gene>
    <name evidence="9" type="ORF">OTG14_01345</name>
</gene>
<sequence>MFKPINHPVAFALTLVYASLFTHGSQAATASPSLTTYSQKATEALPKLMILATGGTIAGQSTGEDSSSIGYTSGAISPRVLLAAVPGLDKKAQLSSVQVASIGSQDMNDKIWFDLAQKIDDLFSTGAADAIIITHGTDTLEETAFFLSLVIHHPQPVIITGAMRPATATGADGPANLLESVNTAVDKQSKGRGVMIVMNDTIQSPIWSTKSDTTGVATFQSPYAGPLGYVDAAEVHYITPVPAESRLSLQLPASHKLPRVEIIYAHSNMDDVQINNAVRDGAKGIILAGVGDGNTSASALAALKAAREHGLVVVRASRSYTGAVKRNVEVDDNKAGFVVSSGLNPAKARILTQLLLANGKTSPENVQAAFWSVTGHKN</sequence>
<comment type="caution">
    <text evidence="9">The sequence shown here is derived from an EMBL/GenBank/DDBJ whole genome shotgun (WGS) entry which is preliminary data.</text>
</comment>
<name>A0ABT3X725_9ENTR</name>
<dbReference type="Gene3D" id="3.40.50.40">
    <property type="match status" value="1"/>
</dbReference>
<feature type="signal peptide" evidence="6">
    <location>
        <begin position="1"/>
        <end position="27"/>
    </location>
</feature>
<dbReference type="Pfam" id="PF00710">
    <property type="entry name" value="Asparaginase"/>
    <property type="match status" value="1"/>
</dbReference>
<dbReference type="PROSITE" id="PS51732">
    <property type="entry name" value="ASN_GLN_ASE_3"/>
    <property type="match status" value="1"/>
</dbReference>
<protein>
    <submittedName>
        <fullName evidence="9">Asparaginase</fullName>
    </submittedName>
</protein>
<dbReference type="PIRSF" id="PIRSF001220">
    <property type="entry name" value="L-ASNase_gatD"/>
    <property type="match status" value="1"/>
</dbReference>
<evidence type="ECO:0000256" key="4">
    <source>
        <dbReference type="PROSITE-ProRule" id="PRU10100"/>
    </source>
</evidence>
<dbReference type="InterPro" id="IPR027474">
    <property type="entry name" value="L-asparaginase_N"/>
</dbReference>
<dbReference type="PIRSF" id="PIRSF500176">
    <property type="entry name" value="L_ASNase"/>
    <property type="match status" value="1"/>
</dbReference>
<dbReference type="InterPro" id="IPR027473">
    <property type="entry name" value="L-asparaginase_C"/>
</dbReference>
<dbReference type="InterPro" id="IPR020827">
    <property type="entry name" value="Asparaginase/glutaminase_AS1"/>
</dbReference>
<comment type="similarity">
    <text evidence="1 5">Belongs to the asparaginase 1 family.</text>
</comment>
<feature type="domain" description="L-asparaginase N-terminal" evidence="7">
    <location>
        <begin position="47"/>
        <end position="239"/>
    </location>
</feature>
<keyword evidence="2" id="KW-0378">Hydrolase</keyword>
<evidence type="ECO:0000313" key="9">
    <source>
        <dbReference type="EMBL" id="MCX8301607.1"/>
    </source>
</evidence>
<dbReference type="PRINTS" id="PR00139">
    <property type="entry name" value="ASNGLNASE"/>
</dbReference>
<proteinExistence type="inferred from homology"/>
<evidence type="ECO:0000256" key="5">
    <source>
        <dbReference type="RuleBase" id="RU004456"/>
    </source>
</evidence>
<keyword evidence="6" id="KW-0732">Signal</keyword>
<dbReference type="InterPro" id="IPR036152">
    <property type="entry name" value="Asp/glu_Ase-like_sf"/>
</dbReference>
<accession>A0ABT3X725</accession>
<evidence type="ECO:0000313" key="10">
    <source>
        <dbReference type="Proteomes" id="UP001163211"/>
    </source>
</evidence>
<dbReference type="Proteomes" id="UP001163211">
    <property type="component" value="Unassembled WGS sequence"/>
</dbReference>
<evidence type="ECO:0000256" key="2">
    <source>
        <dbReference type="ARBA" id="ARBA00022801"/>
    </source>
</evidence>
<dbReference type="SMART" id="SM00870">
    <property type="entry name" value="Asparaginase"/>
    <property type="match status" value="1"/>
</dbReference>
<evidence type="ECO:0000256" key="3">
    <source>
        <dbReference type="PROSITE-ProRule" id="PRU10099"/>
    </source>
</evidence>
<keyword evidence="10" id="KW-1185">Reference proteome</keyword>
<dbReference type="Pfam" id="PF17763">
    <property type="entry name" value="Asparaginase_C"/>
    <property type="match status" value="1"/>
</dbReference>
<dbReference type="NCBIfam" id="TIGR00520">
    <property type="entry name" value="asnASE_II"/>
    <property type="match status" value="1"/>
</dbReference>
<feature type="domain" description="Asparaginase/glutaminase C-terminal" evidence="8">
    <location>
        <begin position="259"/>
        <end position="370"/>
    </location>
</feature>
<evidence type="ECO:0000256" key="6">
    <source>
        <dbReference type="SAM" id="SignalP"/>
    </source>
</evidence>
<feature type="active site" evidence="3">
    <location>
        <position position="56"/>
    </location>
</feature>
<feature type="chain" id="PRO_5046468371" evidence="6">
    <location>
        <begin position="28"/>
        <end position="378"/>
    </location>
</feature>
<dbReference type="EMBL" id="JAPMLV010000001">
    <property type="protein sequence ID" value="MCX8301607.1"/>
    <property type="molecule type" value="Genomic_DNA"/>
</dbReference>
<dbReference type="InterPro" id="IPR006034">
    <property type="entry name" value="Asparaginase/glutaminase-like"/>
</dbReference>
<dbReference type="CDD" id="cd08964">
    <property type="entry name" value="L-asparaginase_II"/>
    <property type="match status" value="1"/>
</dbReference>
<reference evidence="9" key="1">
    <citation type="submission" date="2022-11" db="EMBL/GenBank/DDBJ databases">
        <title>The draft genomes of two Enterobacter strains.</title>
        <authorList>
            <person name="He Y."/>
            <person name="Wu S."/>
            <person name="Feng Y."/>
            <person name="Zong Z."/>
        </authorList>
    </citation>
    <scope>NUCLEOTIDE SEQUENCE</scope>
    <source>
        <strain evidence="9">155092</strain>
    </source>
</reference>
<dbReference type="RefSeq" id="WP_024906937.1">
    <property type="nucleotide sequence ID" value="NZ_CP129025.1"/>
</dbReference>
<organism evidence="9 10">
    <name type="scientific">Enterobacter pseudoroggenkampii</name>
    <dbReference type="NCBI Taxonomy" id="2996112"/>
    <lineage>
        <taxon>Bacteria</taxon>
        <taxon>Pseudomonadati</taxon>
        <taxon>Pseudomonadota</taxon>
        <taxon>Gammaproteobacteria</taxon>
        <taxon>Enterobacterales</taxon>
        <taxon>Enterobacteriaceae</taxon>
        <taxon>Enterobacter</taxon>
    </lineage>
</organism>
<dbReference type="InterPro" id="IPR004550">
    <property type="entry name" value="AsnASE_II"/>
</dbReference>
<evidence type="ECO:0000256" key="1">
    <source>
        <dbReference type="ARBA" id="ARBA00010518"/>
    </source>
</evidence>
<dbReference type="Gene3D" id="3.40.50.1170">
    <property type="entry name" value="L-asparaginase, N-terminal domain"/>
    <property type="match status" value="1"/>
</dbReference>
<dbReference type="SUPFAM" id="SSF53774">
    <property type="entry name" value="Glutaminase/Asparaginase"/>
    <property type="match status" value="1"/>
</dbReference>
<dbReference type="InterPro" id="IPR027475">
    <property type="entry name" value="Asparaginase/glutaminase_AS2"/>
</dbReference>
<dbReference type="PANTHER" id="PTHR11707">
    <property type="entry name" value="L-ASPARAGINASE"/>
    <property type="match status" value="1"/>
</dbReference>
<evidence type="ECO:0000259" key="8">
    <source>
        <dbReference type="Pfam" id="PF17763"/>
    </source>
</evidence>
<dbReference type="PROSITE" id="PS00917">
    <property type="entry name" value="ASN_GLN_ASE_2"/>
    <property type="match status" value="1"/>
</dbReference>
<dbReference type="InterPro" id="IPR037152">
    <property type="entry name" value="L-asparaginase_N_sf"/>
</dbReference>